<dbReference type="Proteomes" id="UP000037397">
    <property type="component" value="Unassembled WGS sequence"/>
</dbReference>
<sequence>MRAVVTWSDYPGLEPEMLYARWGSPMYKLAPLARFLNECIVFGQRPDVHLYRLWAGAHPTEDTITEPFHPAEGEGLPSDLNWLWTIETQDHSSGWRVRIRVEPRGVGARCLAPEDLSVTEDNLLPLIDRAHEWLRHIADGEAFEAQRVIARNQADDLEQLADYHRRARIHAVV</sequence>
<keyword evidence="3" id="KW-1185">Reference proteome</keyword>
<dbReference type="EMBL" id="LAIR01000001">
    <property type="protein sequence ID" value="KNX39715.1"/>
    <property type="molecule type" value="Genomic_DNA"/>
</dbReference>
<organism evidence="1 3">
    <name type="scientific">Luteipulveratus halotolerans</name>
    <dbReference type="NCBI Taxonomy" id="1631356"/>
    <lineage>
        <taxon>Bacteria</taxon>
        <taxon>Bacillati</taxon>
        <taxon>Actinomycetota</taxon>
        <taxon>Actinomycetes</taxon>
        <taxon>Micrococcales</taxon>
        <taxon>Dermacoccaceae</taxon>
        <taxon>Luteipulveratus</taxon>
    </lineage>
</organism>
<dbReference type="AlphaFoldDB" id="A0A0L6CPK4"/>
<evidence type="ECO:0000313" key="3">
    <source>
        <dbReference type="Proteomes" id="UP000037397"/>
    </source>
</evidence>
<proteinExistence type="predicted"/>
<name>A0A0L6CPK4_9MICO</name>
<reference evidence="1" key="1">
    <citation type="submission" date="2015-03" db="EMBL/GenBank/DDBJ databases">
        <title>Emergence of plasmid-mediated VIM-4 carbapenemase in Citrobacter freundii, co-harbouring armA, CTX-M-3, TEM-1 and QnrB at a cancer centre in Bulgaria.</title>
        <authorList>
            <person name="Sabtcheva S.D."/>
            <person name="Ivanov I.N."/>
        </authorList>
    </citation>
    <scope>NUCLEOTIDE SEQUENCE</scope>
    <source>
        <strain evidence="1">C296001</strain>
    </source>
</reference>
<gene>
    <name evidence="1" type="ORF">VV01_00085</name>
    <name evidence="2" type="ORF">VV01_00340</name>
</gene>
<evidence type="ECO:0000313" key="1">
    <source>
        <dbReference type="EMBL" id="KNX39672.1"/>
    </source>
</evidence>
<dbReference type="STRING" id="1631356.VV01_00085"/>
<comment type="caution">
    <text evidence="1">The sequence shown here is derived from an EMBL/GenBank/DDBJ whole genome shotgun (WGS) entry which is preliminary data.</text>
</comment>
<accession>A0A0L6CPK4</accession>
<dbReference type="EMBL" id="LAIR01000001">
    <property type="protein sequence ID" value="KNX39672.1"/>
    <property type="molecule type" value="Genomic_DNA"/>
</dbReference>
<evidence type="ECO:0000313" key="2">
    <source>
        <dbReference type="EMBL" id="KNX39715.1"/>
    </source>
</evidence>
<protein>
    <submittedName>
        <fullName evidence="1">Uncharacterized protein</fullName>
    </submittedName>
</protein>
<reference evidence="3" key="2">
    <citation type="submission" date="2015-03" db="EMBL/GenBank/DDBJ databases">
        <title>Luteipulveratus halotolerans sp. nov., a novel actinobacterium (Dermacoccaceae) from Sarawak, Malaysia.</title>
        <authorList>
            <person name="Juboi H."/>
            <person name="Basik A."/>
            <person name="Shamsul S.S."/>
            <person name="Arnold P."/>
            <person name="Schmitt E.K."/>
            <person name="Sanglier J.-J."/>
            <person name="Yeo T."/>
        </authorList>
    </citation>
    <scope>NUCLEOTIDE SEQUENCE [LARGE SCALE GENOMIC DNA]</scope>
    <source>
        <strain evidence="3">C296001</strain>
    </source>
</reference>